<protein>
    <submittedName>
        <fullName evidence="1">Uncharacterized protein</fullName>
    </submittedName>
</protein>
<evidence type="ECO:0000313" key="2">
    <source>
        <dbReference type="Proteomes" id="UP001630127"/>
    </source>
</evidence>
<sequence>MTVCDRWWWRIRRTSFKASWPISYRDDDGCSAAYWPIGSQDDDGCSAACGRGNLARSIVGLDDIFMSSMDSQPATASDSHEDVVLPVQPLCFPATIQDDHLAKFRTHKQKTYDEDELMDSLSDSTEVIRASKSRLEEFCRHLGFEFFSVNLTNNIWVLWKHPFALHQL</sequence>
<proteinExistence type="predicted"/>
<reference evidence="1 2" key="1">
    <citation type="submission" date="2024-11" db="EMBL/GenBank/DDBJ databases">
        <title>A near-complete genome assembly of Cinchona calisaya.</title>
        <authorList>
            <person name="Lian D.C."/>
            <person name="Zhao X.W."/>
            <person name="Wei L."/>
        </authorList>
    </citation>
    <scope>NUCLEOTIDE SEQUENCE [LARGE SCALE GENOMIC DNA]</scope>
    <source>
        <tissue evidence="1">Nenye</tissue>
    </source>
</reference>
<accession>A0ABD2YSE5</accession>
<dbReference type="AlphaFoldDB" id="A0ABD2YSE5"/>
<evidence type="ECO:0000313" key="1">
    <source>
        <dbReference type="EMBL" id="KAL3510306.1"/>
    </source>
</evidence>
<keyword evidence="2" id="KW-1185">Reference proteome</keyword>
<organism evidence="1 2">
    <name type="scientific">Cinchona calisaya</name>
    <dbReference type="NCBI Taxonomy" id="153742"/>
    <lineage>
        <taxon>Eukaryota</taxon>
        <taxon>Viridiplantae</taxon>
        <taxon>Streptophyta</taxon>
        <taxon>Embryophyta</taxon>
        <taxon>Tracheophyta</taxon>
        <taxon>Spermatophyta</taxon>
        <taxon>Magnoliopsida</taxon>
        <taxon>eudicotyledons</taxon>
        <taxon>Gunneridae</taxon>
        <taxon>Pentapetalae</taxon>
        <taxon>asterids</taxon>
        <taxon>lamiids</taxon>
        <taxon>Gentianales</taxon>
        <taxon>Rubiaceae</taxon>
        <taxon>Cinchonoideae</taxon>
        <taxon>Cinchoneae</taxon>
        <taxon>Cinchona</taxon>
    </lineage>
</organism>
<dbReference type="Proteomes" id="UP001630127">
    <property type="component" value="Unassembled WGS sequence"/>
</dbReference>
<dbReference type="EMBL" id="JBJUIK010000012">
    <property type="protein sequence ID" value="KAL3510306.1"/>
    <property type="molecule type" value="Genomic_DNA"/>
</dbReference>
<comment type="caution">
    <text evidence="1">The sequence shown here is derived from an EMBL/GenBank/DDBJ whole genome shotgun (WGS) entry which is preliminary data.</text>
</comment>
<gene>
    <name evidence="1" type="ORF">ACH5RR_029707</name>
</gene>
<name>A0ABD2YSE5_9GENT</name>